<dbReference type="Proteomes" id="UP000314294">
    <property type="component" value="Unassembled WGS sequence"/>
</dbReference>
<comment type="caution">
    <text evidence="2">The sequence shown here is derived from an EMBL/GenBank/DDBJ whole genome shotgun (WGS) entry which is preliminary data.</text>
</comment>
<evidence type="ECO:0000256" key="1">
    <source>
        <dbReference type="SAM" id="SignalP"/>
    </source>
</evidence>
<proteinExistence type="predicted"/>
<evidence type="ECO:0000313" key="3">
    <source>
        <dbReference type="Proteomes" id="UP000314294"/>
    </source>
</evidence>
<keyword evidence="1" id="KW-0732">Signal</keyword>
<sequence>MSARSLSWLLELVQITLASPQSWWQHSATISPARTYYRADSHARKLDLLCCGCVTPRPDHRAHCYGQPRPSRAPLVLMAVAAKQPEDAQRGAR</sequence>
<accession>A0A4Z2IBL7</accession>
<keyword evidence="3" id="KW-1185">Reference proteome</keyword>
<protein>
    <recommendedName>
        <fullName evidence="4">Secreted protein</fullName>
    </recommendedName>
</protein>
<organism evidence="2 3">
    <name type="scientific">Liparis tanakae</name>
    <name type="common">Tanaka's snailfish</name>
    <dbReference type="NCBI Taxonomy" id="230148"/>
    <lineage>
        <taxon>Eukaryota</taxon>
        <taxon>Metazoa</taxon>
        <taxon>Chordata</taxon>
        <taxon>Craniata</taxon>
        <taxon>Vertebrata</taxon>
        <taxon>Euteleostomi</taxon>
        <taxon>Actinopterygii</taxon>
        <taxon>Neopterygii</taxon>
        <taxon>Teleostei</taxon>
        <taxon>Neoteleostei</taxon>
        <taxon>Acanthomorphata</taxon>
        <taxon>Eupercaria</taxon>
        <taxon>Perciformes</taxon>
        <taxon>Cottioidei</taxon>
        <taxon>Cottales</taxon>
        <taxon>Liparidae</taxon>
        <taxon>Liparis</taxon>
    </lineage>
</organism>
<feature type="signal peptide" evidence="1">
    <location>
        <begin position="1"/>
        <end position="18"/>
    </location>
</feature>
<dbReference type="EMBL" id="SRLO01000113">
    <property type="protein sequence ID" value="TNN74493.1"/>
    <property type="molecule type" value="Genomic_DNA"/>
</dbReference>
<evidence type="ECO:0008006" key="4">
    <source>
        <dbReference type="Google" id="ProtNLM"/>
    </source>
</evidence>
<feature type="chain" id="PRO_5021352835" description="Secreted protein" evidence="1">
    <location>
        <begin position="19"/>
        <end position="93"/>
    </location>
</feature>
<evidence type="ECO:0000313" key="2">
    <source>
        <dbReference type="EMBL" id="TNN74493.1"/>
    </source>
</evidence>
<dbReference type="AlphaFoldDB" id="A0A4Z2IBL7"/>
<gene>
    <name evidence="2" type="ORF">EYF80_015273</name>
</gene>
<name>A0A4Z2IBL7_9TELE</name>
<reference evidence="2 3" key="1">
    <citation type="submission" date="2019-03" db="EMBL/GenBank/DDBJ databases">
        <title>First draft genome of Liparis tanakae, snailfish: a comprehensive survey of snailfish specific genes.</title>
        <authorList>
            <person name="Kim W."/>
            <person name="Song I."/>
            <person name="Jeong J.-H."/>
            <person name="Kim D."/>
            <person name="Kim S."/>
            <person name="Ryu S."/>
            <person name="Song J.Y."/>
            <person name="Lee S.K."/>
        </authorList>
    </citation>
    <scope>NUCLEOTIDE SEQUENCE [LARGE SCALE GENOMIC DNA]</scope>
    <source>
        <tissue evidence="2">Muscle</tissue>
    </source>
</reference>